<sequence>MSELAEFSKLALTLEQWRSRIVFIGGWAFRLYEYEPRAYKPEHKPIFTQDADVAYAHQAVLEGDIKSALEGAGFKAEPNFAGGFKPPAMRYTLGEGGNGFYAEFLTPLVGSPRRRIKGTNDTEPNATEAKAGVVAQKLPHLEVLLHEPWIVTIPATDSGLGESVRDLRIPNPVSFMIQKLLIREERFVEKRPQDVLYIHDTMNIFGVAIGDELAPIWKSLEVTLTDAQRKSVKTGVEALFTEVNDTIRAAADIPRSDRYIEPVTMLRLCQNGFEELFGHAI</sequence>
<feature type="domain" description="Nucleotidyltransferase-like" evidence="1">
    <location>
        <begin position="17"/>
        <end position="217"/>
    </location>
</feature>
<reference evidence="2 3" key="1">
    <citation type="submission" date="2018-08" db="EMBL/GenBank/DDBJ databases">
        <title>Comparative analysis of Burkholderia isolates from Puerto Rico.</title>
        <authorList>
            <person name="Hall C."/>
            <person name="Sahl J."/>
            <person name="Wagner D."/>
        </authorList>
    </citation>
    <scope>NUCLEOTIDE SEQUENCE [LARGE SCALE GENOMIC DNA]</scope>
    <source>
        <strain evidence="2 3">Bp9025</strain>
    </source>
</reference>
<evidence type="ECO:0000313" key="2">
    <source>
        <dbReference type="EMBL" id="RQT12664.1"/>
    </source>
</evidence>
<dbReference type="AlphaFoldDB" id="A0A3N8PLR2"/>
<accession>A0A3N8PLR2</accession>
<dbReference type="Proteomes" id="UP000277921">
    <property type="component" value="Unassembled WGS sequence"/>
</dbReference>
<evidence type="ECO:0000259" key="1">
    <source>
        <dbReference type="Pfam" id="PF12281"/>
    </source>
</evidence>
<name>A0A3N8PLR2_9BURK</name>
<comment type="caution">
    <text evidence="2">The sequence shown here is derived from an EMBL/GenBank/DDBJ whole genome shotgun (WGS) entry which is preliminary data.</text>
</comment>
<dbReference type="EMBL" id="QTQV01000013">
    <property type="protein sequence ID" value="RQT12664.1"/>
    <property type="molecule type" value="Genomic_DNA"/>
</dbReference>
<organism evidence="2 3">
    <name type="scientific">Burkholderia contaminans</name>
    <dbReference type="NCBI Taxonomy" id="488447"/>
    <lineage>
        <taxon>Bacteria</taxon>
        <taxon>Pseudomonadati</taxon>
        <taxon>Pseudomonadota</taxon>
        <taxon>Betaproteobacteria</taxon>
        <taxon>Burkholderiales</taxon>
        <taxon>Burkholderiaceae</taxon>
        <taxon>Burkholderia</taxon>
        <taxon>Burkholderia cepacia complex</taxon>
    </lineage>
</organism>
<evidence type="ECO:0000313" key="3">
    <source>
        <dbReference type="Proteomes" id="UP000277921"/>
    </source>
</evidence>
<dbReference type="InterPro" id="IPR058575">
    <property type="entry name" value="NTP_transf_8_dom"/>
</dbReference>
<protein>
    <recommendedName>
        <fullName evidence="1">Nucleotidyltransferase-like domain-containing protein</fullName>
    </recommendedName>
</protein>
<gene>
    <name evidence="2" type="ORF">DF051_22590</name>
</gene>
<proteinExistence type="predicted"/>
<dbReference type="RefSeq" id="WP_124581675.1">
    <property type="nucleotide sequence ID" value="NZ_QTQV01000013.1"/>
</dbReference>
<dbReference type="Pfam" id="PF12281">
    <property type="entry name" value="NTP_transf_8"/>
    <property type="match status" value="1"/>
</dbReference>